<organism evidence="1 3">
    <name type="scientific">Durusdinium trenchii</name>
    <dbReference type="NCBI Taxonomy" id="1381693"/>
    <lineage>
        <taxon>Eukaryota</taxon>
        <taxon>Sar</taxon>
        <taxon>Alveolata</taxon>
        <taxon>Dinophyceae</taxon>
        <taxon>Suessiales</taxon>
        <taxon>Symbiodiniaceae</taxon>
        <taxon>Durusdinium</taxon>
    </lineage>
</organism>
<comment type="caution">
    <text evidence="1">The sequence shown here is derived from an EMBL/GenBank/DDBJ whole genome shotgun (WGS) entry which is preliminary data.</text>
</comment>
<dbReference type="Gene3D" id="1.10.287.2610">
    <property type="match status" value="1"/>
</dbReference>
<keyword evidence="3" id="KW-1185">Reference proteome</keyword>
<gene>
    <name evidence="2" type="ORF">CCMP2556_LOCUS45043</name>
    <name evidence="1" type="ORF">CCMP2556_LOCUS7416</name>
</gene>
<evidence type="ECO:0000313" key="1">
    <source>
        <dbReference type="EMBL" id="CAK9003776.1"/>
    </source>
</evidence>
<dbReference type="EMBL" id="CAXAMN010025339">
    <property type="protein sequence ID" value="CAK9094444.1"/>
    <property type="molecule type" value="Genomic_DNA"/>
</dbReference>
<reference evidence="1 3" key="1">
    <citation type="submission" date="2024-02" db="EMBL/GenBank/DDBJ databases">
        <authorList>
            <person name="Chen Y."/>
            <person name="Shah S."/>
            <person name="Dougan E. K."/>
            <person name="Thang M."/>
            <person name="Chan C."/>
        </authorList>
    </citation>
    <scope>NUCLEOTIDE SEQUENCE [LARGE SCALE GENOMIC DNA]</scope>
</reference>
<accession>A0ABP0IPJ9</accession>
<dbReference type="Proteomes" id="UP001642484">
    <property type="component" value="Unassembled WGS sequence"/>
</dbReference>
<proteinExistence type="predicted"/>
<sequence>MRRVYPQVLQSEQTVQELRSEIEEVEVQAQESHTELNERTREIQDLRSSLGSVERRKAVRKDAISISRAKSRRFEEEMEATRLDQDRLSEQLQSYLHENVVDENLLARAAEERRHVLEETKRNELVVQKSMQRSGGIQLQCLGTNADLEKVDLENDSLEDELSGAEFHSSRQRLYLAMEETEASTQFHNTCEAKAANVQSHRQVDNLEETRHSLEKRLRELVDAMHEGDSLAVELAKAGEHGTSLQFYLSEMYNMVRERGEVLEGVCSSHAELRQTLEESEQQACLAQEEAKQLSSDRDVAHARCQEEQTEFATAEAKMFHAESQLESEHAEADTHLQHAKGQRATASERVDRMTENTNNLKGQLQSLQDETKHLQSRIAFFESDTSDLKAQNENLEQTIEETKKKMNCVIS</sequence>
<evidence type="ECO:0000313" key="3">
    <source>
        <dbReference type="Proteomes" id="UP001642484"/>
    </source>
</evidence>
<name>A0ABP0IPJ9_9DINO</name>
<protein>
    <submittedName>
        <fullName evidence="1">Uncharacterized protein</fullName>
    </submittedName>
</protein>
<evidence type="ECO:0000313" key="2">
    <source>
        <dbReference type="EMBL" id="CAK9094444.1"/>
    </source>
</evidence>
<dbReference type="EMBL" id="CAXAMN010003291">
    <property type="protein sequence ID" value="CAK9003776.1"/>
    <property type="molecule type" value="Genomic_DNA"/>
</dbReference>